<reference evidence="3 4" key="1">
    <citation type="journal article" date="2019" name="PLoS Biol.">
        <title>Sex chromosomes control vertical transmission of feminizing Wolbachia symbionts in an isopod.</title>
        <authorList>
            <person name="Becking T."/>
            <person name="Chebbi M.A."/>
            <person name="Giraud I."/>
            <person name="Moumen B."/>
            <person name="Laverre T."/>
            <person name="Caubet Y."/>
            <person name="Peccoud J."/>
            <person name="Gilbert C."/>
            <person name="Cordaux R."/>
        </authorList>
    </citation>
    <scope>NUCLEOTIDE SEQUENCE [LARGE SCALE GENOMIC DNA]</scope>
    <source>
        <strain evidence="3">ANa2</strain>
        <tissue evidence="3">Whole body excluding digestive tract and cuticle</tissue>
    </source>
</reference>
<accession>A0A5N5SQ48</accession>
<feature type="compositionally biased region" description="Polar residues" evidence="1">
    <location>
        <begin position="461"/>
        <end position="477"/>
    </location>
</feature>
<feature type="compositionally biased region" description="Low complexity" evidence="1">
    <location>
        <begin position="490"/>
        <end position="503"/>
    </location>
</feature>
<keyword evidence="4" id="KW-1185">Reference proteome</keyword>
<keyword evidence="2" id="KW-0472">Membrane</keyword>
<protein>
    <recommendedName>
        <fullName evidence="5">Protein tincar</fullName>
    </recommendedName>
</protein>
<evidence type="ECO:0000313" key="3">
    <source>
        <dbReference type="EMBL" id="KAB7496186.1"/>
    </source>
</evidence>
<dbReference type="OrthoDB" id="10033661at2759"/>
<dbReference type="Proteomes" id="UP000326759">
    <property type="component" value="Unassembled WGS sequence"/>
</dbReference>
<evidence type="ECO:0008006" key="5">
    <source>
        <dbReference type="Google" id="ProtNLM"/>
    </source>
</evidence>
<proteinExistence type="predicted"/>
<sequence length="724" mass="81235">MELKGEVWRSDLDAFIPYEVEQFHMVPSLNRSGIPSINPLDDVMMVRIQGTGKSPVESRPFSEIAGSSWRPKRAANPSYPGNFYSPSNHAGVPLSVPIKYQVNSSYLHSDYNEDFLSSPLSSLMICILSVLTLTISSSALYFYGYQRFATFLDKSRKRFHIMYSDTPLVLRPYTARLSALATFLCFCFSLGPLLWDFVILYRKSEGNKIVLTAIVSTIFYLSLWVVLWVILSIKSAWVFKLRVTVARAFVSSARSIKLVNDVEMTHNESENALAPILIVGSGRAVAIRDPVPKKTIMGLIKEEKKLKGQEEEIYWLKPTFNSSFDRKRLAAKNQPKVTFNDSVEEKFSSRKKSLKDHSFSPTDDEYDEDEAGDYAILKDSYQSFRDNSEVSRSSDSEVSQQSPVLEDPRYVDRKQILAYQKEIKSSSSTDSSPVLVAPDYEETDHFENTFPGPPTRHNIMMDTQGSVTPKSTRSNDSGVPLETPSHRSDSLSSDSSNSNTPPENSEESGLPNDIHQPLLNRSNRYSANKPTAQTTAEATVAIRRQRNMTQEIRPPADPIYGTRKITSFSPPESHSPVPSPVPPMPPLPSLEETGVVGLFPPRHTPGHSRVSFQQPENPYGQRMSQTHSKYQQMPLPPIPQGMMPPPSMELLHSNTYGNIESSQHQQPLSYQQRGSNGVYGYTRNVAVGRSASLRYPSTHVGIPKQYTNTLPHVLPKESQYNTNV</sequence>
<feature type="transmembrane region" description="Helical" evidence="2">
    <location>
        <begin position="123"/>
        <end position="143"/>
    </location>
</feature>
<feature type="transmembrane region" description="Helical" evidence="2">
    <location>
        <begin position="177"/>
        <end position="197"/>
    </location>
</feature>
<feature type="region of interest" description="Disordered" evidence="1">
    <location>
        <begin position="385"/>
        <end position="409"/>
    </location>
</feature>
<name>A0A5N5SQ48_9CRUS</name>
<organism evidence="3 4">
    <name type="scientific">Armadillidium nasatum</name>
    <dbReference type="NCBI Taxonomy" id="96803"/>
    <lineage>
        <taxon>Eukaryota</taxon>
        <taxon>Metazoa</taxon>
        <taxon>Ecdysozoa</taxon>
        <taxon>Arthropoda</taxon>
        <taxon>Crustacea</taxon>
        <taxon>Multicrustacea</taxon>
        <taxon>Malacostraca</taxon>
        <taxon>Eumalacostraca</taxon>
        <taxon>Peracarida</taxon>
        <taxon>Isopoda</taxon>
        <taxon>Oniscidea</taxon>
        <taxon>Crinocheta</taxon>
        <taxon>Armadillidiidae</taxon>
        <taxon>Armadillidium</taxon>
    </lineage>
</organism>
<gene>
    <name evidence="3" type="ORF">Anas_06466</name>
</gene>
<keyword evidence="2" id="KW-0812">Transmembrane</keyword>
<evidence type="ECO:0000256" key="1">
    <source>
        <dbReference type="SAM" id="MobiDB-lite"/>
    </source>
</evidence>
<dbReference type="AlphaFoldDB" id="A0A5N5SQ48"/>
<dbReference type="EMBL" id="SEYY01021658">
    <property type="protein sequence ID" value="KAB7496186.1"/>
    <property type="molecule type" value="Genomic_DNA"/>
</dbReference>
<dbReference type="InterPro" id="IPR053291">
    <property type="entry name" value="Ommatidial_diff-associated"/>
</dbReference>
<feature type="transmembrane region" description="Helical" evidence="2">
    <location>
        <begin position="209"/>
        <end position="231"/>
    </location>
</feature>
<comment type="caution">
    <text evidence="3">The sequence shown here is derived from an EMBL/GenBank/DDBJ whole genome shotgun (WGS) entry which is preliminary data.</text>
</comment>
<dbReference type="PANTHER" id="PTHR21579">
    <property type="entry name" value="PROTEIN TINCAR"/>
    <property type="match status" value="1"/>
</dbReference>
<feature type="region of interest" description="Disordered" evidence="1">
    <location>
        <begin position="440"/>
        <end position="518"/>
    </location>
</feature>
<keyword evidence="2" id="KW-1133">Transmembrane helix</keyword>
<evidence type="ECO:0000313" key="4">
    <source>
        <dbReference type="Proteomes" id="UP000326759"/>
    </source>
</evidence>
<dbReference type="PANTHER" id="PTHR21579:SF20">
    <property type="entry name" value="PROTEIN TINCAR"/>
    <property type="match status" value="1"/>
</dbReference>
<feature type="compositionally biased region" description="Basic and acidic residues" evidence="1">
    <location>
        <begin position="386"/>
        <end position="395"/>
    </location>
</feature>
<evidence type="ECO:0000256" key="2">
    <source>
        <dbReference type="SAM" id="Phobius"/>
    </source>
</evidence>
<feature type="region of interest" description="Disordered" evidence="1">
    <location>
        <begin position="350"/>
        <end position="369"/>
    </location>
</feature>